<dbReference type="EMBL" id="BT146627">
    <property type="protein sequence ID" value="AFK46421.1"/>
    <property type="molecule type" value="mRNA"/>
</dbReference>
<name>I3T1M9_LOTJA</name>
<reference evidence="2" key="1">
    <citation type="submission" date="2012-05" db="EMBL/GenBank/DDBJ databases">
        <authorList>
            <person name="Krishnakumar V."/>
            <person name="Cheung F."/>
            <person name="Xiao Y."/>
            <person name="Chan A."/>
            <person name="Moskal W.A."/>
            <person name="Town C.D."/>
        </authorList>
    </citation>
    <scope>NUCLEOTIDE SEQUENCE</scope>
</reference>
<protein>
    <submittedName>
        <fullName evidence="2">Uncharacterized protein</fullName>
    </submittedName>
</protein>
<feature type="transmembrane region" description="Helical" evidence="1">
    <location>
        <begin position="51"/>
        <end position="75"/>
    </location>
</feature>
<feature type="transmembrane region" description="Helical" evidence="1">
    <location>
        <begin position="20"/>
        <end position="39"/>
    </location>
</feature>
<keyword evidence="1" id="KW-0472">Membrane</keyword>
<evidence type="ECO:0000256" key="1">
    <source>
        <dbReference type="SAM" id="Phobius"/>
    </source>
</evidence>
<dbReference type="AlphaFoldDB" id="I3T1M9"/>
<proteinExistence type="evidence at transcript level"/>
<organism evidence="2">
    <name type="scientific">Lotus japonicus</name>
    <name type="common">Lotus corniculatus var. japonicus</name>
    <dbReference type="NCBI Taxonomy" id="34305"/>
    <lineage>
        <taxon>Eukaryota</taxon>
        <taxon>Viridiplantae</taxon>
        <taxon>Streptophyta</taxon>
        <taxon>Embryophyta</taxon>
        <taxon>Tracheophyta</taxon>
        <taxon>Spermatophyta</taxon>
        <taxon>Magnoliopsida</taxon>
        <taxon>eudicotyledons</taxon>
        <taxon>Gunneridae</taxon>
        <taxon>Pentapetalae</taxon>
        <taxon>rosids</taxon>
        <taxon>fabids</taxon>
        <taxon>Fabales</taxon>
        <taxon>Fabaceae</taxon>
        <taxon>Papilionoideae</taxon>
        <taxon>50 kb inversion clade</taxon>
        <taxon>NPAAA clade</taxon>
        <taxon>Hologalegina</taxon>
        <taxon>robinioid clade</taxon>
        <taxon>Loteae</taxon>
        <taxon>Lotus</taxon>
    </lineage>
</organism>
<sequence length="77" mass="8893">MWVAFLLLYLRLLYWKECYWLIVVLILSPFALHFPYGCFSLKDVIVGSGSVLWVFVLLIAEIEKVACLLIMGLWVGP</sequence>
<keyword evidence="1" id="KW-1133">Transmembrane helix</keyword>
<accession>I3T1M9</accession>
<keyword evidence="1" id="KW-0812">Transmembrane</keyword>
<evidence type="ECO:0000313" key="2">
    <source>
        <dbReference type="EMBL" id="AFK46421.1"/>
    </source>
</evidence>